<dbReference type="SUPFAM" id="SSF56784">
    <property type="entry name" value="HAD-like"/>
    <property type="match status" value="1"/>
</dbReference>
<dbReference type="InterPro" id="IPR023214">
    <property type="entry name" value="HAD_sf"/>
</dbReference>
<dbReference type="RefSeq" id="WP_282584935.1">
    <property type="nucleotide sequence ID" value="NZ_JAMOIM010000006.1"/>
</dbReference>
<dbReference type="NCBIfam" id="NF006088">
    <property type="entry name" value="PRK08238.1"/>
    <property type="match status" value="1"/>
</dbReference>
<accession>A0AA41YWG1</accession>
<evidence type="ECO:0000256" key="1">
    <source>
        <dbReference type="ARBA" id="ARBA00004141"/>
    </source>
</evidence>
<keyword evidence="2" id="KW-1003">Cell membrane</keyword>
<keyword evidence="8" id="KW-1185">Reference proteome</keyword>
<dbReference type="AlphaFoldDB" id="A0AA41YWG1"/>
<feature type="transmembrane region" description="Helical" evidence="6">
    <location>
        <begin position="366"/>
        <end position="385"/>
    </location>
</feature>
<dbReference type="GO" id="GO:0005886">
    <property type="term" value="C:plasma membrane"/>
    <property type="evidence" value="ECO:0007669"/>
    <property type="project" value="TreeGrafter"/>
</dbReference>
<keyword evidence="4 6" id="KW-1133">Transmembrane helix</keyword>
<dbReference type="Pfam" id="PF01040">
    <property type="entry name" value="UbiA"/>
    <property type="match status" value="1"/>
</dbReference>
<dbReference type="InterPro" id="IPR036412">
    <property type="entry name" value="HAD-like_sf"/>
</dbReference>
<evidence type="ECO:0000256" key="6">
    <source>
        <dbReference type="SAM" id="Phobius"/>
    </source>
</evidence>
<dbReference type="GO" id="GO:0016765">
    <property type="term" value="F:transferase activity, transferring alkyl or aryl (other than methyl) groups"/>
    <property type="evidence" value="ECO:0007669"/>
    <property type="project" value="InterPro"/>
</dbReference>
<dbReference type="InterPro" id="IPR039653">
    <property type="entry name" value="Prenyltransferase"/>
</dbReference>
<feature type="transmembrane region" description="Helical" evidence="6">
    <location>
        <begin position="340"/>
        <end position="359"/>
    </location>
</feature>
<feature type="transmembrane region" description="Helical" evidence="6">
    <location>
        <begin position="438"/>
        <end position="458"/>
    </location>
</feature>
<feature type="transmembrane region" description="Helical" evidence="6">
    <location>
        <begin position="391"/>
        <end position="409"/>
    </location>
</feature>
<feature type="transmembrane region" description="Helical" evidence="6">
    <location>
        <begin position="271"/>
        <end position="290"/>
    </location>
</feature>
<dbReference type="PANTHER" id="PTHR11048:SF5">
    <property type="entry name" value="DECAPRENYL-PHOSPHATE PHOSPHORIBOSYLTRANSFERASE"/>
    <property type="match status" value="1"/>
</dbReference>
<keyword evidence="5 6" id="KW-0472">Membrane</keyword>
<reference evidence="7" key="1">
    <citation type="submission" date="2022-05" db="EMBL/GenBank/DDBJ databases">
        <authorList>
            <person name="Pankratov T."/>
        </authorList>
    </citation>
    <scope>NUCLEOTIDE SEQUENCE</scope>
    <source>
        <strain evidence="7">BP6-180914</strain>
    </source>
</reference>
<comment type="subcellular location">
    <subcellularLocation>
        <location evidence="1">Membrane</location>
        <topology evidence="1">Multi-pass membrane protein</topology>
    </subcellularLocation>
</comment>
<name>A0AA41YWG1_9HYPH</name>
<dbReference type="GO" id="GO:0009247">
    <property type="term" value="P:glycolipid biosynthetic process"/>
    <property type="evidence" value="ECO:0007669"/>
    <property type="project" value="TreeGrafter"/>
</dbReference>
<dbReference type="InterPro" id="IPR000537">
    <property type="entry name" value="UbiA_prenyltransferase"/>
</dbReference>
<protein>
    <submittedName>
        <fullName evidence="7">UbiA family prenyltransferase</fullName>
    </submittedName>
</protein>
<feature type="transmembrane region" description="Helical" evidence="6">
    <location>
        <begin position="473"/>
        <end position="492"/>
    </location>
</feature>
<comment type="caution">
    <text evidence="7">The sequence shown here is derived from an EMBL/GenBank/DDBJ whole genome shotgun (WGS) entry which is preliminary data.</text>
</comment>
<dbReference type="Gene3D" id="1.10.357.140">
    <property type="entry name" value="UbiA prenyltransferase"/>
    <property type="match status" value="1"/>
</dbReference>
<evidence type="ECO:0000256" key="4">
    <source>
        <dbReference type="ARBA" id="ARBA00022989"/>
    </source>
</evidence>
<dbReference type="PANTHER" id="PTHR11048">
    <property type="entry name" value="PRENYLTRANSFERASES"/>
    <property type="match status" value="1"/>
</dbReference>
<dbReference type="Proteomes" id="UP001165667">
    <property type="component" value="Unassembled WGS sequence"/>
</dbReference>
<keyword evidence="3 6" id="KW-0812">Transmembrane</keyword>
<feature type="transmembrane region" description="Helical" evidence="6">
    <location>
        <begin position="311"/>
        <end position="334"/>
    </location>
</feature>
<evidence type="ECO:0000256" key="5">
    <source>
        <dbReference type="ARBA" id="ARBA00023136"/>
    </source>
</evidence>
<dbReference type="InterPro" id="IPR044878">
    <property type="entry name" value="UbiA_sf"/>
</dbReference>
<dbReference type="CDD" id="cd13963">
    <property type="entry name" value="PT_UbiA_2"/>
    <property type="match status" value="1"/>
</dbReference>
<dbReference type="EMBL" id="JAMOIM010000006">
    <property type="protein sequence ID" value="MCW6508565.1"/>
    <property type="molecule type" value="Genomic_DNA"/>
</dbReference>
<evidence type="ECO:0000256" key="3">
    <source>
        <dbReference type="ARBA" id="ARBA00022692"/>
    </source>
</evidence>
<organism evidence="7 8">
    <name type="scientific">Lichenifustis flavocetrariae</name>
    <dbReference type="NCBI Taxonomy" id="2949735"/>
    <lineage>
        <taxon>Bacteria</taxon>
        <taxon>Pseudomonadati</taxon>
        <taxon>Pseudomonadota</taxon>
        <taxon>Alphaproteobacteria</taxon>
        <taxon>Hyphomicrobiales</taxon>
        <taxon>Lichenihabitantaceae</taxon>
        <taxon>Lichenifustis</taxon>
    </lineage>
</organism>
<sequence>MTAGLFLWQNTIVHCSAHAQICAIFLRFETWRIWLYMQPLESNEKVSQSVLSPDSRIYPLIVDLDHTLILTDSLYEHLAVGLFTNPSGLARAVPLLQQGRAAFKAGLSSRIAFSAEHLPLREDLVQWLRDEATKGREIHLCSAANRTIVEAIERRLGLFHSAVGSDVINLKGAAKADYLDRTFPDGFVYAGDSAADLAVWAKARGIVLAGVAPGVASEARRLGKPIEAEFRSKPLGIRPLLKALRVHHWSKNALIFVPLILSHGWTDPSAILHVLLGLCCLLMVTSATYLMNDIADLEADRRHWSKKHRALASGLMSIRAGFTMAGCALVLAFIGALLLSHAFALALASYLALTLAYSFGLKRIPLLDTLVIGILFTTRLVMGIALLGQPLAEWLLTFSVFFFVSLAIAKRHTEIIRAGSKVSHSLERRGYRVEDEPLTLALGVASSVASLVIMVLFIAQEAQRGVVYHHPKMLWGIPVILSIWVGRIWLLAHRGQMNDDPVSFALRDKSSLLIGAATAVFFFLAL</sequence>
<dbReference type="Gene3D" id="3.40.50.1000">
    <property type="entry name" value="HAD superfamily/HAD-like"/>
    <property type="match status" value="1"/>
</dbReference>
<feature type="transmembrane region" description="Helical" evidence="6">
    <location>
        <begin position="504"/>
        <end position="525"/>
    </location>
</feature>
<evidence type="ECO:0000256" key="2">
    <source>
        <dbReference type="ARBA" id="ARBA00022475"/>
    </source>
</evidence>
<evidence type="ECO:0000313" key="8">
    <source>
        <dbReference type="Proteomes" id="UP001165667"/>
    </source>
</evidence>
<evidence type="ECO:0000313" key="7">
    <source>
        <dbReference type="EMBL" id="MCW6508565.1"/>
    </source>
</evidence>
<gene>
    <name evidence="7" type="ORF">M8523_11100</name>
</gene>
<proteinExistence type="predicted"/>